<evidence type="ECO:0000259" key="6">
    <source>
        <dbReference type="PROSITE" id="PS50943"/>
    </source>
</evidence>
<evidence type="ECO:0000313" key="8">
    <source>
        <dbReference type="Proteomes" id="UP000037939"/>
    </source>
</evidence>
<dbReference type="Pfam" id="PF00356">
    <property type="entry name" value="LacI"/>
    <property type="match status" value="1"/>
</dbReference>
<gene>
    <name evidence="7" type="primary">ccpA_1</name>
    <name evidence="7" type="ORF">WG78_01575</name>
</gene>
<dbReference type="PROSITE" id="PS50932">
    <property type="entry name" value="HTH_LACI_2"/>
    <property type="match status" value="1"/>
</dbReference>
<name>A0A0N1JU45_9NEIS</name>
<dbReference type="InterPro" id="IPR046335">
    <property type="entry name" value="LacI/GalR-like_sensor"/>
</dbReference>
<evidence type="ECO:0000256" key="3">
    <source>
        <dbReference type="ARBA" id="ARBA00023125"/>
    </source>
</evidence>
<accession>A0A0N1JU45</accession>
<evidence type="ECO:0000256" key="4">
    <source>
        <dbReference type="ARBA" id="ARBA00023163"/>
    </source>
</evidence>
<dbReference type="PANTHER" id="PTHR30146">
    <property type="entry name" value="LACI-RELATED TRANSCRIPTIONAL REPRESSOR"/>
    <property type="match status" value="1"/>
</dbReference>
<dbReference type="SUPFAM" id="SSF47413">
    <property type="entry name" value="lambda repressor-like DNA-binding domains"/>
    <property type="match status" value="1"/>
</dbReference>
<evidence type="ECO:0000313" key="7">
    <source>
        <dbReference type="EMBL" id="KPC55306.1"/>
    </source>
</evidence>
<keyword evidence="8" id="KW-1185">Reference proteome</keyword>
<dbReference type="SMART" id="SM00354">
    <property type="entry name" value="HTH_LACI"/>
    <property type="match status" value="1"/>
</dbReference>
<dbReference type="InterPro" id="IPR001387">
    <property type="entry name" value="Cro/C1-type_HTH"/>
</dbReference>
<evidence type="ECO:0000256" key="1">
    <source>
        <dbReference type="ARBA" id="ARBA00022491"/>
    </source>
</evidence>
<dbReference type="InterPro" id="IPR028082">
    <property type="entry name" value="Peripla_BP_I"/>
</dbReference>
<dbReference type="PANTHER" id="PTHR30146:SF148">
    <property type="entry name" value="HTH-TYPE TRANSCRIPTIONAL REPRESSOR PURR-RELATED"/>
    <property type="match status" value="1"/>
</dbReference>
<dbReference type="InterPro" id="IPR010982">
    <property type="entry name" value="Lambda_DNA-bd_dom_sf"/>
</dbReference>
<dbReference type="PATRIC" id="fig|857265.3.peg.330"/>
<dbReference type="EMBL" id="LAQT01000001">
    <property type="protein sequence ID" value="KPC55306.1"/>
    <property type="molecule type" value="Genomic_DNA"/>
</dbReference>
<dbReference type="PROSITE" id="PS50943">
    <property type="entry name" value="HTH_CROC1"/>
    <property type="match status" value="1"/>
</dbReference>
<evidence type="ECO:0000256" key="2">
    <source>
        <dbReference type="ARBA" id="ARBA00023015"/>
    </source>
</evidence>
<dbReference type="Gene3D" id="3.40.50.2300">
    <property type="match status" value="2"/>
</dbReference>
<dbReference type="Proteomes" id="UP000037939">
    <property type="component" value="Unassembled WGS sequence"/>
</dbReference>
<keyword evidence="2" id="KW-0805">Transcription regulation</keyword>
<dbReference type="CDD" id="cd01392">
    <property type="entry name" value="HTH_LacI"/>
    <property type="match status" value="1"/>
</dbReference>
<evidence type="ECO:0000259" key="5">
    <source>
        <dbReference type="PROSITE" id="PS50932"/>
    </source>
</evidence>
<keyword evidence="1" id="KW-0678">Repressor</keyword>
<feature type="domain" description="HTH lacI-type" evidence="5">
    <location>
        <begin position="6"/>
        <end position="60"/>
    </location>
</feature>
<keyword evidence="3" id="KW-0238">DNA-binding</keyword>
<dbReference type="AlphaFoldDB" id="A0A0N1JU45"/>
<dbReference type="SUPFAM" id="SSF53822">
    <property type="entry name" value="Periplasmic binding protein-like I"/>
    <property type="match status" value="1"/>
</dbReference>
<feature type="domain" description="HTH cro/C1-type" evidence="6">
    <location>
        <begin position="7"/>
        <end position="33"/>
    </location>
</feature>
<organism evidence="7 8">
    <name type="scientific">Amantichitinum ursilacus</name>
    <dbReference type="NCBI Taxonomy" id="857265"/>
    <lineage>
        <taxon>Bacteria</taxon>
        <taxon>Pseudomonadati</taxon>
        <taxon>Pseudomonadota</taxon>
        <taxon>Betaproteobacteria</taxon>
        <taxon>Neisseriales</taxon>
        <taxon>Chitinibacteraceae</taxon>
        <taxon>Amantichitinum</taxon>
    </lineage>
</organism>
<sequence>MNTSPVTLAQVAAAAGVSPSTVSRILNGSARVDDAKRQAVETAIAQLDYQPNAMAQGLARGRTMTIGVLTQDISSPFYNEILQGVEDGLVGTGFAPIFASGHWNADEEIQRLTMLARRPVDGLIVLTGAIPDDVLTGFAERVPMVTMGHRVVRDNAVYLQLDNEHAAYQATCHLLDLGHVAIAHIAGPPHMGDSTARLAGYQRALAERNIEFNPALVVQGDFRDDSGVVAVAQLLESRQHFTALFAANDQMAIGARLGFYRRGIRIPEDVSLIGFDDLPAASFCTPPLTTVRQPVYEIGFQSASALMRLLRGEKCDPIALPLTVVVRESTQRRRY</sequence>
<dbReference type="Gene3D" id="1.10.260.40">
    <property type="entry name" value="lambda repressor-like DNA-binding domains"/>
    <property type="match status" value="1"/>
</dbReference>
<proteinExistence type="predicted"/>
<keyword evidence="4" id="KW-0804">Transcription</keyword>
<dbReference type="STRING" id="857265.WG78_01575"/>
<dbReference type="RefSeq" id="WP_053936017.1">
    <property type="nucleotide sequence ID" value="NZ_LAQT01000001.1"/>
</dbReference>
<reference evidence="7 8" key="1">
    <citation type="submission" date="2015-07" db="EMBL/GenBank/DDBJ databases">
        <title>Draft genome sequence of the Amantichitinum ursilacus IGB-41, a new chitin-degrading bacterium.</title>
        <authorList>
            <person name="Kirstahler P."/>
            <person name="Guenther M."/>
            <person name="Grumaz C."/>
            <person name="Rupp S."/>
            <person name="Zibek S."/>
            <person name="Sohn K."/>
        </authorList>
    </citation>
    <scope>NUCLEOTIDE SEQUENCE [LARGE SCALE GENOMIC DNA]</scope>
    <source>
        <strain evidence="7 8">IGB-41</strain>
    </source>
</reference>
<dbReference type="InterPro" id="IPR000843">
    <property type="entry name" value="HTH_LacI"/>
</dbReference>
<dbReference type="GO" id="GO:0000976">
    <property type="term" value="F:transcription cis-regulatory region binding"/>
    <property type="evidence" value="ECO:0007669"/>
    <property type="project" value="TreeGrafter"/>
</dbReference>
<comment type="caution">
    <text evidence="7">The sequence shown here is derived from an EMBL/GenBank/DDBJ whole genome shotgun (WGS) entry which is preliminary data.</text>
</comment>
<dbReference type="GO" id="GO:0003700">
    <property type="term" value="F:DNA-binding transcription factor activity"/>
    <property type="evidence" value="ECO:0007669"/>
    <property type="project" value="TreeGrafter"/>
</dbReference>
<protein>
    <submittedName>
        <fullName evidence="7">Catabolite control protein A</fullName>
    </submittedName>
</protein>
<dbReference type="OrthoDB" id="269117at2"/>
<dbReference type="Pfam" id="PF13377">
    <property type="entry name" value="Peripla_BP_3"/>
    <property type="match status" value="1"/>
</dbReference>